<organism evidence="1">
    <name type="scientific">Sipha flava</name>
    <name type="common">yellow sugarcane aphid</name>
    <dbReference type="NCBI Taxonomy" id="143950"/>
    <lineage>
        <taxon>Eukaryota</taxon>
        <taxon>Metazoa</taxon>
        <taxon>Ecdysozoa</taxon>
        <taxon>Arthropoda</taxon>
        <taxon>Hexapoda</taxon>
        <taxon>Insecta</taxon>
        <taxon>Pterygota</taxon>
        <taxon>Neoptera</taxon>
        <taxon>Paraneoptera</taxon>
        <taxon>Hemiptera</taxon>
        <taxon>Sternorrhyncha</taxon>
        <taxon>Aphidomorpha</taxon>
        <taxon>Aphidoidea</taxon>
        <taxon>Aphididae</taxon>
        <taxon>Sipha</taxon>
    </lineage>
</organism>
<reference evidence="1" key="1">
    <citation type="submission" date="2018-04" db="EMBL/GenBank/DDBJ databases">
        <title>Transcriptome assembly of Sipha flava.</title>
        <authorList>
            <person name="Scully E.D."/>
            <person name="Geib S.M."/>
            <person name="Palmer N.A."/>
            <person name="Koch K."/>
            <person name="Bradshaw J."/>
            <person name="Heng-Moss T."/>
            <person name="Sarath G."/>
        </authorList>
    </citation>
    <scope>NUCLEOTIDE SEQUENCE</scope>
</reference>
<gene>
    <name evidence="1" type="ORF">g.172700</name>
</gene>
<proteinExistence type="predicted"/>
<dbReference type="EMBL" id="GGMS01007089">
    <property type="protein sequence ID" value="MBY76292.1"/>
    <property type="molecule type" value="Transcribed_RNA"/>
</dbReference>
<evidence type="ECO:0000313" key="1">
    <source>
        <dbReference type="EMBL" id="MBY76292.1"/>
    </source>
</evidence>
<protein>
    <recommendedName>
        <fullName evidence="2">RNA-directed DNA polymerase</fullName>
    </recommendedName>
</protein>
<dbReference type="AlphaFoldDB" id="A0A2S2QGJ3"/>
<accession>A0A2S2QGJ3</accession>
<sequence>MCIAREQPQLYQTRNIKIGKYTFEKVQSFKYLVTELNSQNNNHEEIKKRVEARKRCLHALSKCLYSKLLSKKSKKRLYKIIARPIITYACEIWPTMLKDERKLSIVERKFLRKICGPKINNITSSVLEGMRGYTYYGLP</sequence>
<name>A0A2S2QGJ3_9HEMI</name>
<evidence type="ECO:0008006" key="2">
    <source>
        <dbReference type="Google" id="ProtNLM"/>
    </source>
</evidence>